<keyword evidence="17" id="KW-1185">Reference proteome</keyword>
<keyword evidence="8 11" id="KW-0804">Transcription</keyword>
<dbReference type="SMR" id="A0A1I7S1L2"/>
<evidence type="ECO:0000256" key="12">
    <source>
        <dbReference type="SAM" id="MobiDB-lite"/>
    </source>
</evidence>
<evidence type="ECO:0000256" key="2">
    <source>
        <dbReference type="ARBA" id="ARBA00005993"/>
    </source>
</evidence>
<evidence type="ECO:0000256" key="4">
    <source>
        <dbReference type="ARBA" id="ARBA00022771"/>
    </source>
</evidence>
<keyword evidence="4 11" id="KW-0863">Zinc-finger</keyword>
<evidence type="ECO:0000259" key="13">
    <source>
        <dbReference type="PROSITE" id="PS51030"/>
    </source>
</evidence>
<dbReference type="InterPro" id="IPR049636">
    <property type="entry name" value="HNF4-like_DBD"/>
</dbReference>
<evidence type="ECO:0000256" key="1">
    <source>
        <dbReference type="ARBA" id="ARBA00004123"/>
    </source>
</evidence>
<keyword evidence="7 11" id="KW-0238">DNA-binding</keyword>
<keyword evidence="10 11" id="KW-0539">Nucleus</keyword>
<dbReference type="GO" id="GO:0008270">
    <property type="term" value="F:zinc ion binding"/>
    <property type="evidence" value="ECO:0007669"/>
    <property type="project" value="UniProtKB-KW"/>
</dbReference>
<dbReference type="Pfam" id="PF00105">
    <property type="entry name" value="zf-C4"/>
    <property type="match status" value="1"/>
</dbReference>
<organism evidence="16 18">
    <name type="scientific">Bursaphelenchus xylophilus</name>
    <name type="common">Pinewood nematode worm</name>
    <name type="synonym">Aphelenchoides xylophilus</name>
    <dbReference type="NCBI Taxonomy" id="6326"/>
    <lineage>
        <taxon>Eukaryota</taxon>
        <taxon>Metazoa</taxon>
        <taxon>Ecdysozoa</taxon>
        <taxon>Nematoda</taxon>
        <taxon>Chromadorea</taxon>
        <taxon>Rhabditida</taxon>
        <taxon>Tylenchina</taxon>
        <taxon>Tylenchomorpha</taxon>
        <taxon>Aphelenchoidea</taxon>
        <taxon>Aphelenchoididae</taxon>
        <taxon>Bursaphelenchus</taxon>
    </lineage>
</organism>
<evidence type="ECO:0000256" key="7">
    <source>
        <dbReference type="ARBA" id="ARBA00023125"/>
    </source>
</evidence>
<evidence type="ECO:0000313" key="16">
    <source>
        <dbReference type="Proteomes" id="UP000095284"/>
    </source>
</evidence>
<dbReference type="AlphaFoldDB" id="A0A1I7S1L2"/>
<dbReference type="PROSITE" id="PS00031">
    <property type="entry name" value="NUCLEAR_REC_DBD_1"/>
    <property type="match status" value="1"/>
</dbReference>
<dbReference type="Pfam" id="PF00104">
    <property type="entry name" value="Hormone_recep"/>
    <property type="match status" value="1"/>
</dbReference>
<dbReference type="PANTHER" id="PTHR46011:SF6">
    <property type="entry name" value="HIGH ZINC ACTIVATED NUCLEAR RECEPTOR PROTEIN"/>
    <property type="match status" value="1"/>
</dbReference>
<dbReference type="EMBL" id="CAJFDI010000001">
    <property type="protein sequence ID" value="CAD5208392.1"/>
    <property type="molecule type" value="Genomic_DNA"/>
</dbReference>
<dbReference type="GO" id="GO:0003700">
    <property type="term" value="F:DNA-binding transcription factor activity"/>
    <property type="evidence" value="ECO:0007669"/>
    <property type="project" value="InterPro"/>
</dbReference>
<evidence type="ECO:0000259" key="14">
    <source>
        <dbReference type="PROSITE" id="PS51843"/>
    </source>
</evidence>
<dbReference type="InterPro" id="IPR035500">
    <property type="entry name" value="NHR-like_dom_sf"/>
</dbReference>
<dbReference type="PROSITE" id="PS51030">
    <property type="entry name" value="NUCLEAR_REC_DBD_2"/>
    <property type="match status" value="1"/>
</dbReference>
<evidence type="ECO:0000256" key="11">
    <source>
        <dbReference type="RuleBase" id="RU004334"/>
    </source>
</evidence>
<accession>A0A1I7S1L2</accession>
<feature type="region of interest" description="Disordered" evidence="12">
    <location>
        <begin position="94"/>
        <end position="124"/>
    </location>
</feature>
<dbReference type="SUPFAM" id="SSF48508">
    <property type="entry name" value="Nuclear receptor ligand-binding domain"/>
    <property type="match status" value="1"/>
</dbReference>
<keyword evidence="5 11" id="KW-0862">Zinc</keyword>
<evidence type="ECO:0000256" key="5">
    <source>
        <dbReference type="ARBA" id="ARBA00022833"/>
    </source>
</evidence>
<keyword evidence="6 11" id="KW-0805">Transcription regulation</keyword>
<reference evidence="15" key="2">
    <citation type="submission" date="2020-09" db="EMBL/GenBank/DDBJ databases">
        <authorList>
            <person name="Kikuchi T."/>
        </authorList>
    </citation>
    <scope>NUCLEOTIDE SEQUENCE</scope>
    <source>
        <strain evidence="15">Ka4C1</strain>
    </source>
</reference>
<reference evidence="18" key="1">
    <citation type="submission" date="2016-11" db="UniProtKB">
        <authorList>
            <consortium name="WormBaseParasite"/>
        </authorList>
    </citation>
    <scope>IDENTIFICATION</scope>
</reference>
<evidence type="ECO:0000313" key="15">
    <source>
        <dbReference type="EMBL" id="CAD5208392.1"/>
    </source>
</evidence>
<evidence type="ECO:0000313" key="18">
    <source>
        <dbReference type="WBParaSite" id="BXY_0689000.1"/>
    </source>
</evidence>
<dbReference type="PROSITE" id="PS51843">
    <property type="entry name" value="NR_LBD"/>
    <property type="match status" value="1"/>
</dbReference>
<sequence length="377" mass="42917">MTSYSSTTDNSPATSSCCAICSDPVASQHFGVFSCRPCAAFFRRSIVLKRKYRCKREGKCKISPNVRKGCAHCRLNKCINVGMETKKIRYAFDKNGPIPKPSEVPSSTPGSVNNESSASELSNPLSKPLLPDMVAGYRKFLADTKTFHTALNPENIFKETMEFKMATVVEHTNFQKALIVYALKMLDDFYHPFGEFTREVKERLMKVFHLYFALLNQHYLNTLYFPNDHRKMFLHYGSYLDFGKTEFFFAWNETEALSYLSSLDCLHTKFAKLSTKFKAIMPDETEVAALSGIILWREVSTQIEHKLFESFPERIQDELGQYCKRTQGTAGAALRLGRVLGLLRDLEELALMMTEGMTVGTLLNGNFNANHPEIFQR</sequence>
<dbReference type="Proteomes" id="UP000095284">
    <property type="component" value="Unplaced"/>
</dbReference>
<keyword evidence="9 11" id="KW-0675">Receptor</keyword>
<evidence type="ECO:0000256" key="9">
    <source>
        <dbReference type="ARBA" id="ARBA00023170"/>
    </source>
</evidence>
<dbReference type="GO" id="GO:0005634">
    <property type="term" value="C:nucleus"/>
    <property type="evidence" value="ECO:0007669"/>
    <property type="project" value="UniProtKB-SubCell"/>
</dbReference>
<dbReference type="EMBL" id="CAJFCV020000001">
    <property type="protein sequence ID" value="CAG9081311.1"/>
    <property type="molecule type" value="Genomic_DNA"/>
</dbReference>
<dbReference type="Gene3D" id="3.30.50.10">
    <property type="entry name" value="Erythroid Transcription Factor GATA-1, subunit A"/>
    <property type="match status" value="1"/>
</dbReference>
<proteinExistence type="inferred from homology"/>
<evidence type="ECO:0000256" key="10">
    <source>
        <dbReference type="ARBA" id="ARBA00023242"/>
    </source>
</evidence>
<evidence type="ECO:0000256" key="6">
    <source>
        <dbReference type="ARBA" id="ARBA00023015"/>
    </source>
</evidence>
<feature type="compositionally biased region" description="Polar residues" evidence="12">
    <location>
        <begin position="104"/>
        <end position="124"/>
    </location>
</feature>
<comment type="similarity">
    <text evidence="2 11">Belongs to the nuclear hormone receptor family.</text>
</comment>
<dbReference type="Gene3D" id="1.10.565.10">
    <property type="entry name" value="Retinoid X Receptor"/>
    <property type="match status" value="1"/>
</dbReference>
<dbReference type="SMART" id="SM00399">
    <property type="entry name" value="ZnF_C4"/>
    <property type="match status" value="1"/>
</dbReference>
<dbReference type="InterPro" id="IPR000536">
    <property type="entry name" value="Nucl_hrmn_rcpt_lig-bd"/>
</dbReference>
<gene>
    <name evidence="15" type="ORF">BXYJ_LOCUS628</name>
</gene>
<dbReference type="CDD" id="cd06960">
    <property type="entry name" value="NR_DBD_HNF4A"/>
    <property type="match status" value="1"/>
</dbReference>
<evidence type="ECO:0000256" key="3">
    <source>
        <dbReference type="ARBA" id="ARBA00022723"/>
    </source>
</evidence>
<protein>
    <submittedName>
        <fullName evidence="15">(pine wood nematode) hypothetical protein</fullName>
    </submittedName>
</protein>
<comment type="subcellular location">
    <subcellularLocation>
        <location evidence="1 11">Nucleus</location>
    </subcellularLocation>
</comment>
<evidence type="ECO:0000313" key="17">
    <source>
        <dbReference type="Proteomes" id="UP000659654"/>
    </source>
</evidence>
<dbReference type="SMART" id="SM00430">
    <property type="entry name" value="HOLI"/>
    <property type="match status" value="1"/>
</dbReference>
<dbReference type="SUPFAM" id="SSF57716">
    <property type="entry name" value="Glucocorticoid receptor-like (DNA-binding domain)"/>
    <property type="match status" value="1"/>
</dbReference>
<dbReference type="Proteomes" id="UP000582659">
    <property type="component" value="Unassembled WGS sequence"/>
</dbReference>
<evidence type="ECO:0000256" key="8">
    <source>
        <dbReference type="ARBA" id="ARBA00023163"/>
    </source>
</evidence>
<dbReference type="OrthoDB" id="10018779at2759"/>
<dbReference type="PRINTS" id="PR00047">
    <property type="entry name" value="STROIDFINGER"/>
</dbReference>
<feature type="domain" description="Nuclear receptor" evidence="13">
    <location>
        <begin position="15"/>
        <end position="90"/>
    </location>
</feature>
<name>A0A1I7S1L2_BURXY</name>
<dbReference type="GO" id="GO:0000978">
    <property type="term" value="F:RNA polymerase II cis-regulatory region sequence-specific DNA binding"/>
    <property type="evidence" value="ECO:0007669"/>
    <property type="project" value="InterPro"/>
</dbReference>
<dbReference type="InterPro" id="IPR013088">
    <property type="entry name" value="Znf_NHR/GATA"/>
</dbReference>
<keyword evidence="3 11" id="KW-0479">Metal-binding</keyword>
<feature type="domain" description="NR LBD" evidence="14">
    <location>
        <begin position="129"/>
        <end position="377"/>
    </location>
</feature>
<dbReference type="Proteomes" id="UP000659654">
    <property type="component" value="Unassembled WGS sequence"/>
</dbReference>
<dbReference type="InterPro" id="IPR001628">
    <property type="entry name" value="Znf_hrmn_rcpt"/>
</dbReference>
<dbReference type="PANTHER" id="PTHR46011">
    <property type="entry name" value="NUCLEAR HORMONE RECEPTOR FAMILY MEMBER NHR-86-RELATED"/>
    <property type="match status" value="1"/>
</dbReference>
<dbReference type="WBParaSite" id="BXY_0689000.1">
    <property type="protein sequence ID" value="BXY_0689000.1"/>
    <property type="gene ID" value="BXY_0689000"/>
</dbReference>